<dbReference type="Proteomes" id="UP000189735">
    <property type="component" value="Unassembled WGS sequence"/>
</dbReference>
<feature type="transmembrane region" description="Helical" evidence="5">
    <location>
        <begin position="188"/>
        <end position="214"/>
    </location>
</feature>
<evidence type="ECO:0000313" key="8">
    <source>
        <dbReference type="Proteomes" id="UP000189735"/>
    </source>
</evidence>
<feature type="transmembrane region" description="Helical" evidence="5">
    <location>
        <begin position="147"/>
        <end position="168"/>
    </location>
</feature>
<evidence type="ECO:0000256" key="1">
    <source>
        <dbReference type="ARBA" id="ARBA00004141"/>
    </source>
</evidence>
<evidence type="ECO:0000259" key="6">
    <source>
        <dbReference type="Pfam" id="PF13515"/>
    </source>
</evidence>
<dbReference type="GO" id="GO:0016020">
    <property type="term" value="C:membrane"/>
    <property type="evidence" value="ECO:0007669"/>
    <property type="project" value="UniProtKB-SubCell"/>
</dbReference>
<dbReference type="AlphaFoldDB" id="A0A1T4YIV2"/>
<evidence type="ECO:0000256" key="3">
    <source>
        <dbReference type="ARBA" id="ARBA00022989"/>
    </source>
</evidence>
<gene>
    <name evidence="7" type="ORF">SAMN06295879_3290</name>
</gene>
<feature type="transmembrane region" description="Helical" evidence="5">
    <location>
        <begin position="99"/>
        <end position="117"/>
    </location>
</feature>
<evidence type="ECO:0000313" key="7">
    <source>
        <dbReference type="EMBL" id="SKB01613.1"/>
    </source>
</evidence>
<keyword evidence="4 5" id="KW-0472">Membrane</keyword>
<feature type="transmembrane region" description="Helical" evidence="5">
    <location>
        <begin position="288"/>
        <end position="307"/>
    </location>
</feature>
<protein>
    <submittedName>
        <fullName evidence="7">Fusaric acid resistance protein-like</fullName>
    </submittedName>
</protein>
<feature type="transmembrane region" description="Helical" evidence="5">
    <location>
        <begin position="37"/>
        <end position="60"/>
    </location>
</feature>
<organism evidence="7 8">
    <name type="scientific">Agreia bicolorata</name>
    <dbReference type="NCBI Taxonomy" id="110935"/>
    <lineage>
        <taxon>Bacteria</taxon>
        <taxon>Bacillati</taxon>
        <taxon>Actinomycetota</taxon>
        <taxon>Actinomycetes</taxon>
        <taxon>Micrococcales</taxon>
        <taxon>Microbacteriaceae</taxon>
        <taxon>Agreia</taxon>
    </lineage>
</organism>
<name>A0A1T4YIV2_9MICO</name>
<evidence type="ECO:0000256" key="4">
    <source>
        <dbReference type="ARBA" id="ARBA00023136"/>
    </source>
</evidence>
<sequence>MSSPTLPHPRQLVAFGPHGGAHTVAVRAGISMAVPLIVLWLTGHLDLSLYAAFGAFTALYGRNHSHLPRLRMQSLAAVMMVSAVVIGTTVGVFDAREWIVVPVVAVVAALVTIFSNAADLHPPGALFATFAVAACASVPSTPASIGLALAVASASAAFSLAVGVIGFVHPSARRRPRSTFSISFRDAIAQPGIASTIARLMIGILLAGAVPTVVGIGHPYWAMVAVVAALSGPDATARLVRAGHRILGTIIGLGLAALLFAADLPTPATIAVVVALQMTAELFIGRNYGLTMVFVTPLALCMIELAHSADGGALITDRLIETVFGAVVGIVLTLLWRPRSSAIVHP</sequence>
<comment type="subcellular location">
    <subcellularLocation>
        <location evidence="1">Membrane</location>
        <topology evidence="1">Multi-pass membrane protein</topology>
    </subcellularLocation>
</comment>
<proteinExistence type="predicted"/>
<feature type="transmembrane region" description="Helical" evidence="5">
    <location>
        <begin position="72"/>
        <end position="93"/>
    </location>
</feature>
<accession>A0A1T4YIV2</accession>
<keyword evidence="3 5" id="KW-1133">Transmembrane helix</keyword>
<dbReference type="Pfam" id="PF13515">
    <property type="entry name" value="FUSC_2"/>
    <property type="match status" value="1"/>
</dbReference>
<evidence type="ECO:0000256" key="2">
    <source>
        <dbReference type="ARBA" id="ARBA00022692"/>
    </source>
</evidence>
<reference evidence="8" key="1">
    <citation type="submission" date="2017-02" db="EMBL/GenBank/DDBJ databases">
        <authorList>
            <person name="Varghese N."/>
            <person name="Submissions S."/>
        </authorList>
    </citation>
    <scope>NUCLEOTIDE SEQUENCE [LARGE SCALE GENOMIC DNA]</scope>
    <source>
        <strain evidence="8">VKM Ac-2052</strain>
    </source>
</reference>
<feature type="transmembrane region" description="Helical" evidence="5">
    <location>
        <begin position="319"/>
        <end position="336"/>
    </location>
</feature>
<keyword evidence="2 5" id="KW-0812">Transmembrane</keyword>
<evidence type="ECO:0000256" key="5">
    <source>
        <dbReference type="SAM" id="Phobius"/>
    </source>
</evidence>
<dbReference type="EMBL" id="FUYG01000010">
    <property type="protein sequence ID" value="SKB01613.1"/>
    <property type="molecule type" value="Genomic_DNA"/>
</dbReference>
<dbReference type="RefSeq" id="WP_078715285.1">
    <property type="nucleotide sequence ID" value="NZ_FUYG01000010.1"/>
</dbReference>
<feature type="domain" description="Integral membrane bound transporter" evidence="6">
    <location>
        <begin position="206"/>
        <end position="331"/>
    </location>
</feature>
<dbReference type="InterPro" id="IPR049453">
    <property type="entry name" value="Memb_transporter_dom"/>
</dbReference>